<evidence type="ECO:0000313" key="2">
    <source>
        <dbReference type="Proteomes" id="UP000517753"/>
    </source>
</evidence>
<dbReference type="EMBL" id="JACCBY010000001">
    <property type="protein sequence ID" value="NYD88727.1"/>
    <property type="molecule type" value="Genomic_DNA"/>
</dbReference>
<comment type="caution">
    <text evidence="1">The sequence shown here is derived from an EMBL/GenBank/DDBJ whole genome shotgun (WGS) entry which is preliminary data.</text>
</comment>
<evidence type="ECO:0000313" key="1">
    <source>
        <dbReference type="EMBL" id="NYD88727.1"/>
    </source>
</evidence>
<reference evidence="1 2" key="1">
    <citation type="submission" date="2020-08" db="EMBL/GenBank/DDBJ databases">
        <title>The Agave Microbiome: Exploring the role of microbial communities in plant adaptations to desert environments.</title>
        <authorList>
            <person name="Partida-Martinez L.P."/>
        </authorList>
    </citation>
    <scope>NUCLEOTIDE SEQUENCE [LARGE SCALE GENOMIC DNA]</scope>
    <source>
        <strain evidence="1 2">AS2.3</strain>
    </source>
</reference>
<dbReference type="RefSeq" id="WP_179507287.1">
    <property type="nucleotide sequence ID" value="NZ_JACCBY010000001.1"/>
</dbReference>
<name>A0A7Y9K0B2_9SPHN</name>
<proteinExistence type="predicted"/>
<dbReference type="AlphaFoldDB" id="A0A7Y9K0B2"/>
<accession>A0A7Y9K0B2</accession>
<keyword evidence="2" id="KW-1185">Reference proteome</keyword>
<gene>
    <name evidence="1" type="ORF">HD841_000496</name>
</gene>
<sequence length="102" mass="11209">MSDNMPVACPNVRTEWDMALSAIAAGNAATLDVAEAMRGDMPIGDNLRHRETAYQMADALRSVLALLHGAPPEYENLDQRGQYDDGCRLLVAVQEYLEGWEA</sequence>
<organism evidence="1 2">
    <name type="scientific">Sphingomonas melonis</name>
    <dbReference type="NCBI Taxonomy" id="152682"/>
    <lineage>
        <taxon>Bacteria</taxon>
        <taxon>Pseudomonadati</taxon>
        <taxon>Pseudomonadota</taxon>
        <taxon>Alphaproteobacteria</taxon>
        <taxon>Sphingomonadales</taxon>
        <taxon>Sphingomonadaceae</taxon>
        <taxon>Sphingomonas</taxon>
    </lineage>
</organism>
<protein>
    <submittedName>
        <fullName evidence="1">Uncharacterized protein</fullName>
    </submittedName>
</protein>
<dbReference type="Proteomes" id="UP000517753">
    <property type="component" value="Unassembled WGS sequence"/>
</dbReference>